<gene>
    <name evidence="2" type="ORF">Celaphus_00008137</name>
</gene>
<comment type="subcellular location">
    <subcellularLocation>
        <location evidence="1">Membrane</location>
        <topology evidence="1">Multi-pass membrane protein</topology>
    </subcellularLocation>
</comment>
<accession>A0A212CP59</accession>
<protein>
    <recommendedName>
        <fullName evidence="1">Pecanex-like protein</fullName>
    </recommendedName>
</protein>
<proteinExistence type="inferred from homology"/>
<evidence type="ECO:0000256" key="1">
    <source>
        <dbReference type="RuleBase" id="RU367089"/>
    </source>
</evidence>
<dbReference type="PANTHER" id="PTHR12372">
    <property type="entry name" value="PECANEX"/>
    <property type="match status" value="1"/>
</dbReference>
<dbReference type="OrthoDB" id="10630290at2759"/>
<comment type="similarity">
    <text evidence="1">Belongs to the pecanex family.</text>
</comment>
<reference evidence="2 3" key="1">
    <citation type="journal article" date="2018" name="Mol. Genet. Genomics">
        <title>The red deer Cervus elaphus genome CerEla1.0: sequencing, annotating, genes, and chromosomes.</title>
        <authorList>
            <person name="Bana N.A."/>
            <person name="Nyiri A."/>
            <person name="Nagy J."/>
            <person name="Frank K."/>
            <person name="Nagy T."/>
            <person name="Steger V."/>
            <person name="Schiller M."/>
            <person name="Lakatos P."/>
            <person name="Sugar L."/>
            <person name="Horn P."/>
            <person name="Barta E."/>
            <person name="Orosz L."/>
        </authorList>
    </citation>
    <scope>NUCLEOTIDE SEQUENCE [LARGE SCALE GENOMIC DNA]</scope>
    <source>
        <strain evidence="2">Hungarian</strain>
    </source>
</reference>
<sequence>MGTFPLVFILRPHKLGDLLHKLQFVMTYVAPWQMAWGSSFHVFAQLFAIPRILSAPVFTPWLRSIFYGYVCHIHRFYSIEPISRECHFYHIVCQASEILGEKLQGSRGDRTKLEHPKVKSQFLCLNAVMSETLNDELGPIRLFCQRMRKLAYMYPGVRFDTSGVVMSDYANEFHKDDAFEELQSVEFLK</sequence>
<dbReference type="InterPro" id="IPR039797">
    <property type="entry name" value="Pecanex"/>
</dbReference>
<evidence type="ECO:0000313" key="3">
    <source>
        <dbReference type="Proteomes" id="UP000242450"/>
    </source>
</evidence>
<dbReference type="Proteomes" id="UP000242450">
    <property type="component" value="Chromosome 15"/>
</dbReference>
<organism evidence="2 3">
    <name type="scientific">Cervus elaphus hippelaphus</name>
    <name type="common">European red deer</name>
    <dbReference type="NCBI Taxonomy" id="46360"/>
    <lineage>
        <taxon>Eukaryota</taxon>
        <taxon>Metazoa</taxon>
        <taxon>Chordata</taxon>
        <taxon>Craniata</taxon>
        <taxon>Vertebrata</taxon>
        <taxon>Euteleostomi</taxon>
        <taxon>Mammalia</taxon>
        <taxon>Eutheria</taxon>
        <taxon>Laurasiatheria</taxon>
        <taxon>Artiodactyla</taxon>
        <taxon>Ruminantia</taxon>
        <taxon>Pecora</taxon>
        <taxon>Cervidae</taxon>
        <taxon>Cervinae</taxon>
        <taxon>Cervus</taxon>
    </lineage>
</organism>
<evidence type="ECO:0000313" key="2">
    <source>
        <dbReference type="EMBL" id="OWK07791.1"/>
    </source>
</evidence>
<keyword evidence="3" id="KW-1185">Reference proteome</keyword>
<comment type="caution">
    <text evidence="2">The sequence shown here is derived from an EMBL/GenBank/DDBJ whole genome shotgun (WGS) entry which is preliminary data.</text>
</comment>
<dbReference type="PANTHER" id="PTHR12372:SF5">
    <property type="entry name" value="PECANEX-LIKE PROTEIN 2"/>
    <property type="match status" value="1"/>
</dbReference>
<name>A0A212CP59_CEREH</name>
<dbReference type="GO" id="GO:0016020">
    <property type="term" value="C:membrane"/>
    <property type="evidence" value="ECO:0007669"/>
    <property type="project" value="UniProtKB-SubCell"/>
</dbReference>
<dbReference type="AlphaFoldDB" id="A0A212CP59"/>
<dbReference type="EMBL" id="MKHE01000015">
    <property type="protein sequence ID" value="OWK07791.1"/>
    <property type="molecule type" value="Genomic_DNA"/>
</dbReference>